<evidence type="ECO:0000256" key="4">
    <source>
        <dbReference type="ARBA" id="ARBA00023157"/>
    </source>
</evidence>
<dbReference type="InParanoid" id="A0A165KWB7"/>
<evidence type="ECO:0000256" key="1">
    <source>
        <dbReference type="ARBA" id="ARBA00004613"/>
    </source>
</evidence>
<protein>
    <recommendedName>
        <fullName evidence="7">CFEM domain-containing protein</fullName>
    </recommendedName>
</protein>
<evidence type="ECO:0000313" key="9">
    <source>
        <dbReference type="Proteomes" id="UP000077266"/>
    </source>
</evidence>
<dbReference type="GO" id="GO:0005576">
    <property type="term" value="C:extracellular region"/>
    <property type="evidence" value="ECO:0007669"/>
    <property type="project" value="UniProtKB-SubCell"/>
</dbReference>
<proteinExistence type="predicted"/>
<organism evidence="8 9">
    <name type="scientific">Exidia glandulosa HHB12029</name>
    <dbReference type="NCBI Taxonomy" id="1314781"/>
    <lineage>
        <taxon>Eukaryota</taxon>
        <taxon>Fungi</taxon>
        <taxon>Dikarya</taxon>
        <taxon>Basidiomycota</taxon>
        <taxon>Agaricomycotina</taxon>
        <taxon>Agaricomycetes</taxon>
        <taxon>Auriculariales</taxon>
        <taxon>Exidiaceae</taxon>
        <taxon>Exidia</taxon>
    </lineage>
</organism>
<feature type="domain" description="CFEM" evidence="7">
    <location>
        <begin position="1"/>
        <end position="122"/>
    </location>
</feature>
<feature type="chain" id="PRO_5007861178" description="CFEM domain-containing protein" evidence="6">
    <location>
        <begin position="22"/>
        <end position="242"/>
    </location>
</feature>
<accession>A0A165KWB7</accession>
<feature type="region of interest" description="Disordered" evidence="5">
    <location>
        <begin position="132"/>
        <end position="221"/>
    </location>
</feature>
<feature type="signal peptide" evidence="6">
    <location>
        <begin position="1"/>
        <end position="21"/>
    </location>
</feature>
<dbReference type="InterPro" id="IPR008427">
    <property type="entry name" value="Extracellular_membr_CFEM_dom"/>
</dbReference>
<evidence type="ECO:0000256" key="3">
    <source>
        <dbReference type="ARBA" id="ARBA00022729"/>
    </source>
</evidence>
<gene>
    <name evidence="8" type="ORF">EXIGLDRAFT_704503</name>
</gene>
<evidence type="ECO:0000259" key="7">
    <source>
        <dbReference type="PROSITE" id="PS52012"/>
    </source>
</evidence>
<dbReference type="Pfam" id="PF05730">
    <property type="entry name" value="CFEM"/>
    <property type="match status" value="1"/>
</dbReference>
<reference evidence="8 9" key="1">
    <citation type="journal article" date="2016" name="Mol. Biol. Evol.">
        <title>Comparative Genomics of Early-Diverging Mushroom-Forming Fungi Provides Insights into the Origins of Lignocellulose Decay Capabilities.</title>
        <authorList>
            <person name="Nagy L.G."/>
            <person name="Riley R."/>
            <person name="Tritt A."/>
            <person name="Adam C."/>
            <person name="Daum C."/>
            <person name="Floudas D."/>
            <person name="Sun H."/>
            <person name="Yadav J.S."/>
            <person name="Pangilinan J."/>
            <person name="Larsson K.H."/>
            <person name="Matsuura K."/>
            <person name="Barry K."/>
            <person name="Labutti K."/>
            <person name="Kuo R."/>
            <person name="Ohm R.A."/>
            <person name="Bhattacharya S.S."/>
            <person name="Shirouzu T."/>
            <person name="Yoshinaga Y."/>
            <person name="Martin F.M."/>
            <person name="Grigoriev I.V."/>
            <person name="Hibbett D.S."/>
        </authorList>
    </citation>
    <scope>NUCLEOTIDE SEQUENCE [LARGE SCALE GENOMIC DNA]</scope>
    <source>
        <strain evidence="8 9">HHB12029</strain>
    </source>
</reference>
<keyword evidence="2" id="KW-0964">Secreted</keyword>
<sequence length="242" mass="22646">MRSFFVSAALGAALSVISVHAQVRTFSVSPAARTCLQTCSGEVTATDTPPCGKGGIQCQCTPPSFMDGYFICLNNECADAAKEAFQVLTAACPPCAGGCSISSAASQLLVSGSSGSVILSLTGGAGSFTPTAGAASAPGATTASGTGATPGGAATAAGGTASSGTSAAGQSGASASSSPASSDAVGGTSDASAAASPSDSGDASDAAASPSTTAVQDKSSASMTSSHVGLWALIALALGLVV</sequence>
<dbReference type="Proteomes" id="UP000077266">
    <property type="component" value="Unassembled WGS sequence"/>
</dbReference>
<comment type="subcellular location">
    <subcellularLocation>
        <location evidence="1">Secreted</location>
    </subcellularLocation>
</comment>
<dbReference type="AlphaFoldDB" id="A0A165KWB7"/>
<evidence type="ECO:0000256" key="6">
    <source>
        <dbReference type="SAM" id="SignalP"/>
    </source>
</evidence>
<feature type="compositionally biased region" description="Low complexity" evidence="5">
    <location>
        <begin position="132"/>
        <end position="215"/>
    </location>
</feature>
<dbReference type="PROSITE" id="PS52012">
    <property type="entry name" value="CFEM"/>
    <property type="match status" value="1"/>
</dbReference>
<keyword evidence="4" id="KW-1015">Disulfide bond</keyword>
<evidence type="ECO:0000313" key="8">
    <source>
        <dbReference type="EMBL" id="KZV96985.1"/>
    </source>
</evidence>
<name>A0A165KWB7_EXIGL</name>
<dbReference type="EMBL" id="KV425936">
    <property type="protein sequence ID" value="KZV96985.1"/>
    <property type="molecule type" value="Genomic_DNA"/>
</dbReference>
<evidence type="ECO:0000256" key="5">
    <source>
        <dbReference type="SAM" id="MobiDB-lite"/>
    </source>
</evidence>
<keyword evidence="9" id="KW-1185">Reference proteome</keyword>
<keyword evidence="3 6" id="KW-0732">Signal</keyword>
<evidence type="ECO:0000256" key="2">
    <source>
        <dbReference type="ARBA" id="ARBA00022525"/>
    </source>
</evidence>